<sequence length="68" mass="6868">MELRAVPSAPRPLAPTSDGTASRAALLKQRFATNRSSAATSAGPGGASKVPAGPSKEHGWARVGELVD</sequence>
<name>A0A835XPQ4_9CHLO</name>
<organism evidence="2 3">
    <name type="scientific">Edaphochlamys debaryana</name>
    <dbReference type="NCBI Taxonomy" id="47281"/>
    <lineage>
        <taxon>Eukaryota</taxon>
        <taxon>Viridiplantae</taxon>
        <taxon>Chlorophyta</taxon>
        <taxon>core chlorophytes</taxon>
        <taxon>Chlorophyceae</taxon>
        <taxon>CS clade</taxon>
        <taxon>Chlamydomonadales</taxon>
        <taxon>Chlamydomonadales incertae sedis</taxon>
        <taxon>Edaphochlamys</taxon>
    </lineage>
</organism>
<dbReference type="AlphaFoldDB" id="A0A835XPQ4"/>
<evidence type="ECO:0000256" key="1">
    <source>
        <dbReference type="SAM" id="MobiDB-lite"/>
    </source>
</evidence>
<feature type="region of interest" description="Disordered" evidence="1">
    <location>
        <begin position="1"/>
        <end position="68"/>
    </location>
</feature>
<keyword evidence="3" id="KW-1185">Reference proteome</keyword>
<evidence type="ECO:0000313" key="3">
    <source>
        <dbReference type="Proteomes" id="UP000612055"/>
    </source>
</evidence>
<gene>
    <name evidence="2" type="ORF">HYH03_014006</name>
</gene>
<dbReference type="Proteomes" id="UP000612055">
    <property type="component" value="Unassembled WGS sequence"/>
</dbReference>
<accession>A0A835XPQ4</accession>
<reference evidence="2" key="1">
    <citation type="journal article" date="2020" name="bioRxiv">
        <title>Comparative genomics of Chlamydomonas.</title>
        <authorList>
            <person name="Craig R.J."/>
            <person name="Hasan A.R."/>
            <person name="Ness R.W."/>
            <person name="Keightley P.D."/>
        </authorList>
    </citation>
    <scope>NUCLEOTIDE SEQUENCE</scope>
    <source>
        <strain evidence="2">CCAP 11/70</strain>
    </source>
</reference>
<protein>
    <submittedName>
        <fullName evidence="2">Uncharacterized protein</fullName>
    </submittedName>
</protein>
<comment type="caution">
    <text evidence="2">The sequence shown here is derived from an EMBL/GenBank/DDBJ whole genome shotgun (WGS) entry which is preliminary data.</text>
</comment>
<proteinExistence type="predicted"/>
<dbReference type="EMBL" id="JAEHOE010000097">
    <property type="protein sequence ID" value="KAG2487439.1"/>
    <property type="molecule type" value="Genomic_DNA"/>
</dbReference>
<evidence type="ECO:0000313" key="2">
    <source>
        <dbReference type="EMBL" id="KAG2487439.1"/>
    </source>
</evidence>